<organism evidence="9 10">
    <name type="scientific">Halalkalibacter alkaliphilus</name>
    <dbReference type="NCBI Taxonomy" id="2917993"/>
    <lineage>
        <taxon>Bacteria</taxon>
        <taxon>Bacillati</taxon>
        <taxon>Bacillota</taxon>
        <taxon>Bacilli</taxon>
        <taxon>Bacillales</taxon>
        <taxon>Bacillaceae</taxon>
        <taxon>Halalkalibacter</taxon>
    </lineage>
</organism>
<keyword evidence="7" id="KW-0624">Polysaccharide degradation</keyword>
<dbReference type="GO" id="GO:0030600">
    <property type="term" value="F:feruloyl esterase activity"/>
    <property type="evidence" value="ECO:0007669"/>
    <property type="project" value="InterPro"/>
</dbReference>
<gene>
    <name evidence="9" type="ORF">MF646_16790</name>
</gene>
<dbReference type="InterPro" id="IPR003140">
    <property type="entry name" value="PLipase/COase/thioEstase"/>
</dbReference>
<keyword evidence="5" id="KW-0378">Hydrolase</keyword>
<dbReference type="SUPFAM" id="SSF53474">
    <property type="entry name" value="alpha/beta-Hydrolases"/>
    <property type="match status" value="1"/>
</dbReference>
<dbReference type="Proteomes" id="UP001139150">
    <property type="component" value="Unassembled WGS sequence"/>
</dbReference>
<dbReference type="PANTHER" id="PTHR38050:SF2">
    <property type="entry name" value="FERULOYL ESTERASE C-RELATED"/>
    <property type="match status" value="1"/>
</dbReference>
<evidence type="ECO:0000259" key="8">
    <source>
        <dbReference type="Pfam" id="PF02230"/>
    </source>
</evidence>
<dbReference type="Pfam" id="PF02230">
    <property type="entry name" value="Abhydrolase_2"/>
    <property type="match status" value="1"/>
</dbReference>
<keyword evidence="2" id="KW-0964">Secreted</keyword>
<evidence type="ECO:0000256" key="2">
    <source>
        <dbReference type="ARBA" id="ARBA00022525"/>
    </source>
</evidence>
<dbReference type="AlphaFoldDB" id="A0A9X2CV17"/>
<keyword evidence="3" id="KW-0858">Xylan degradation</keyword>
<dbReference type="GO" id="GO:0005576">
    <property type="term" value="C:extracellular region"/>
    <property type="evidence" value="ECO:0007669"/>
    <property type="project" value="UniProtKB-SubCell"/>
</dbReference>
<dbReference type="EMBL" id="JAKRYL010000019">
    <property type="protein sequence ID" value="MCL7748782.1"/>
    <property type="molecule type" value="Genomic_DNA"/>
</dbReference>
<evidence type="ECO:0000256" key="4">
    <source>
        <dbReference type="ARBA" id="ARBA00022729"/>
    </source>
</evidence>
<evidence type="ECO:0000256" key="5">
    <source>
        <dbReference type="ARBA" id="ARBA00022801"/>
    </source>
</evidence>
<protein>
    <recommendedName>
        <fullName evidence="8">Phospholipase/carboxylesterase/thioesterase domain-containing protein</fullName>
    </recommendedName>
</protein>
<dbReference type="Gene3D" id="3.40.50.1820">
    <property type="entry name" value="alpha/beta hydrolase"/>
    <property type="match status" value="1"/>
</dbReference>
<evidence type="ECO:0000313" key="9">
    <source>
        <dbReference type="EMBL" id="MCL7748782.1"/>
    </source>
</evidence>
<dbReference type="InterPro" id="IPR043595">
    <property type="entry name" value="FaeB/C/D"/>
</dbReference>
<keyword evidence="10" id="KW-1185">Reference proteome</keyword>
<sequence length="497" mass="54305">MQEKTMRRKGRLSVIVTVMFLMLLGAGAFGVAAEDKITKNGIKTESAAETSGYEMVQEAKALGITPGKYHIITNLLGEEVTEENIGLSVKELMSRFVQPGPPYRVSQTTSNLEVEADGDSLFNALVDALDISRRGDTIDGSAVTHFTYISDNENVVESVINGDQSAVDSSLNLNGTANLEVLTLTIDDRVESVDLQFTVQKTGAIVLSDGFKHAEYDRNFRYYVPSSYDGQSDVPLLFYFHGMGGSGTVQGVWRDIAEEEGFIAVFPSSTVLPTNDPNSGYLPGFFGNPLPVAGTQWDPGYSIALQYIYRDQVDDVGFVSAMIDHFDELYSLDLDRVYATGFSSGGMFSFNLAVNLSDRLAAVAPLGATMTLGYEINDESPTTPISIIHVMGEADTVIPFQGGTDNFGANFGEPTFHHFLDVGPWWADKLGIDNDGRVDGETVSDRVTRYSYTGDHADIIQYAIAGHGHSEPNNADINRQIVWEYLSQYTLNTDLLQ</sequence>
<feature type="domain" description="Phospholipase/carboxylesterase/thioesterase" evidence="8">
    <location>
        <begin position="331"/>
        <end position="403"/>
    </location>
</feature>
<dbReference type="PANTHER" id="PTHR38050">
    <property type="match status" value="1"/>
</dbReference>
<comment type="caution">
    <text evidence="9">The sequence shown here is derived from an EMBL/GenBank/DDBJ whole genome shotgun (WGS) entry which is preliminary data.</text>
</comment>
<evidence type="ECO:0000313" key="10">
    <source>
        <dbReference type="Proteomes" id="UP001139150"/>
    </source>
</evidence>
<evidence type="ECO:0000256" key="7">
    <source>
        <dbReference type="ARBA" id="ARBA00023326"/>
    </source>
</evidence>
<proteinExistence type="predicted"/>
<accession>A0A9X2CV17</accession>
<keyword evidence="6" id="KW-0119">Carbohydrate metabolism</keyword>
<dbReference type="RefSeq" id="WP_250097670.1">
    <property type="nucleotide sequence ID" value="NZ_JAKRYL010000019.1"/>
</dbReference>
<evidence type="ECO:0000256" key="3">
    <source>
        <dbReference type="ARBA" id="ARBA00022651"/>
    </source>
</evidence>
<name>A0A9X2CV17_9BACI</name>
<keyword evidence="4" id="KW-0732">Signal</keyword>
<evidence type="ECO:0000256" key="6">
    <source>
        <dbReference type="ARBA" id="ARBA00023277"/>
    </source>
</evidence>
<comment type="subcellular location">
    <subcellularLocation>
        <location evidence="1">Secreted</location>
    </subcellularLocation>
</comment>
<evidence type="ECO:0000256" key="1">
    <source>
        <dbReference type="ARBA" id="ARBA00004613"/>
    </source>
</evidence>
<dbReference type="GO" id="GO:0045493">
    <property type="term" value="P:xylan catabolic process"/>
    <property type="evidence" value="ECO:0007669"/>
    <property type="project" value="UniProtKB-KW"/>
</dbReference>
<reference evidence="9" key="1">
    <citation type="submission" date="2022-02" db="EMBL/GenBank/DDBJ databases">
        <title>Halalkalibacter sp. nov. isolated from Lonar Lake, India.</title>
        <authorList>
            <person name="Joshi A."/>
            <person name="Thite S."/>
            <person name="Lodha T."/>
        </authorList>
    </citation>
    <scope>NUCLEOTIDE SEQUENCE</scope>
    <source>
        <strain evidence="9">MEB205</strain>
    </source>
</reference>
<dbReference type="InterPro" id="IPR029058">
    <property type="entry name" value="AB_hydrolase_fold"/>
</dbReference>